<dbReference type="EMBL" id="PDUG01000008">
    <property type="protein sequence ID" value="PIC14180.1"/>
    <property type="molecule type" value="Genomic_DNA"/>
</dbReference>
<feature type="compositionally biased region" description="Basic and acidic residues" evidence="1">
    <location>
        <begin position="17"/>
        <end position="28"/>
    </location>
</feature>
<organism evidence="2 3">
    <name type="scientific">Caenorhabditis nigoni</name>
    <dbReference type="NCBI Taxonomy" id="1611254"/>
    <lineage>
        <taxon>Eukaryota</taxon>
        <taxon>Metazoa</taxon>
        <taxon>Ecdysozoa</taxon>
        <taxon>Nematoda</taxon>
        <taxon>Chromadorea</taxon>
        <taxon>Rhabditida</taxon>
        <taxon>Rhabditina</taxon>
        <taxon>Rhabditomorpha</taxon>
        <taxon>Rhabditoidea</taxon>
        <taxon>Rhabditidae</taxon>
        <taxon>Peloderinae</taxon>
        <taxon>Caenorhabditis</taxon>
    </lineage>
</organism>
<feature type="region of interest" description="Disordered" evidence="1">
    <location>
        <begin position="1"/>
        <end position="28"/>
    </location>
</feature>
<gene>
    <name evidence="2" type="ORF">B9Z55_027175</name>
</gene>
<comment type="caution">
    <text evidence="2">The sequence shown here is derived from an EMBL/GenBank/DDBJ whole genome shotgun (WGS) entry which is preliminary data.</text>
</comment>
<evidence type="ECO:0000256" key="1">
    <source>
        <dbReference type="SAM" id="MobiDB-lite"/>
    </source>
</evidence>
<reference evidence="3" key="1">
    <citation type="submission" date="2017-10" db="EMBL/GenBank/DDBJ databases">
        <title>Rapid genome shrinkage in a self-fertile nematode reveals novel sperm competition proteins.</title>
        <authorList>
            <person name="Yin D."/>
            <person name="Schwarz E.M."/>
            <person name="Thomas C.G."/>
            <person name="Felde R.L."/>
            <person name="Korf I.F."/>
            <person name="Cutter A.D."/>
            <person name="Schartner C.M."/>
            <person name="Ralston E.J."/>
            <person name="Meyer B.J."/>
            <person name="Haag E.S."/>
        </authorList>
    </citation>
    <scope>NUCLEOTIDE SEQUENCE [LARGE SCALE GENOMIC DNA]</scope>
    <source>
        <strain evidence="3">JU1422</strain>
    </source>
</reference>
<dbReference type="Proteomes" id="UP000230233">
    <property type="component" value="Unassembled WGS sequence"/>
</dbReference>
<protein>
    <submittedName>
        <fullName evidence="2">Uncharacterized protein</fullName>
    </submittedName>
</protein>
<sequence>MLMDRSKIQRAMMSGVHGERKRKEEDPGVVKTSKCRRRVCVKCGSLDHIKKPRGGLVGPLDDRCNQGTASEDQGNRWTHVREDQGNRWTHVREDQGNRGTHFNWWLLRLDGFFADVVVALEIEIASTSRQQRLRCTQSNGKLWSLGSGCRGTSWKIIGSRQRTSC</sequence>
<evidence type="ECO:0000313" key="3">
    <source>
        <dbReference type="Proteomes" id="UP000230233"/>
    </source>
</evidence>
<accession>A0A2G5SGJ9</accession>
<name>A0A2G5SGJ9_9PELO</name>
<evidence type="ECO:0000313" key="2">
    <source>
        <dbReference type="EMBL" id="PIC14180.1"/>
    </source>
</evidence>
<dbReference type="AlphaFoldDB" id="A0A2G5SGJ9"/>
<keyword evidence="3" id="KW-1185">Reference proteome</keyword>
<proteinExistence type="predicted"/>